<accession>A0ACD5X4B1</accession>
<protein>
    <submittedName>
        <fullName evidence="1">Uncharacterized protein</fullName>
    </submittedName>
</protein>
<reference evidence="1" key="1">
    <citation type="submission" date="2021-05" db="EMBL/GenBank/DDBJ databases">
        <authorList>
            <person name="Scholz U."/>
            <person name="Mascher M."/>
            <person name="Fiebig A."/>
        </authorList>
    </citation>
    <scope>NUCLEOTIDE SEQUENCE [LARGE SCALE GENOMIC DNA]</scope>
</reference>
<sequence length="302" mass="31789">MATLVAGSCGKQAHTGVCAHTGSFLVQCYDPEQALTNATNGTEFPDSLHRLLLALPFAAAPTGFASLNATGHDSVFVRGLCFGDAPAPSECHGCLSVAAKNLTTGCRATTRRAGLWSDGCFLAYADTDYFTPSEDDFRARVLLGGHIAVPVPDADAAKYSAYRHTKVVAMAQFAAANAAFNVSGTRMLGTANKTNVYAGWSVTVRSTVRVLAQCPRDRTEHDCTMCLLGSARAVDWDLDAARGDGGVAAAVVGFNCYLRFEVNSSLVSHETDMSGVIAVGGPVTALTLLAPMVYPAILRNWQ</sequence>
<proteinExistence type="predicted"/>
<reference evidence="1" key="2">
    <citation type="submission" date="2025-09" db="UniProtKB">
        <authorList>
            <consortium name="EnsemblPlants"/>
        </authorList>
    </citation>
    <scope>IDENTIFICATION</scope>
</reference>
<keyword evidence="2" id="KW-1185">Reference proteome</keyword>
<evidence type="ECO:0000313" key="1">
    <source>
        <dbReference type="EnsemblPlants" id="AVESA.00010b.r2.4DG0750650.2.CDS"/>
    </source>
</evidence>
<dbReference type="Proteomes" id="UP001732700">
    <property type="component" value="Chromosome 4D"/>
</dbReference>
<organism evidence="1 2">
    <name type="scientific">Avena sativa</name>
    <name type="common">Oat</name>
    <dbReference type="NCBI Taxonomy" id="4498"/>
    <lineage>
        <taxon>Eukaryota</taxon>
        <taxon>Viridiplantae</taxon>
        <taxon>Streptophyta</taxon>
        <taxon>Embryophyta</taxon>
        <taxon>Tracheophyta</taxon>
        <taxon>Spermatophyta</taxon>
        <taxon>Magnoliopsida</taxon>
        <taxon>Liliopsida</taxon>
        <taxon>Poales</taxon>
        <taxon>Poaceae</taxon>
        <taxon>BOP clade</taxon>
        <taxon>Pooideae</taxon>
        <taxon>Poodae</taxon>
        <taxon>Poeae</taxon>
        <taxon>Poeae Chloroplast Group 1 (Aveneae type)</taxon>
        <taxon>Aveninae</taxon>
        <taxon>Avena</taxon>
    </lineage>
</organism>
<name>A0ACD5X4B1_AVESA</name>
<evidence type="ECO:0000313" key="2">
    <source>
        <dbReference type="Proteomes" id="UP001732700"/>
    </source>
</evidence>
<dbReference type="EnsemblPlants" id="AVESA.00010b.r2.4DG0750650.2">
    <property type="protein sequence ID" value="AVESA.00010b.r2.4DG0750650.2.CDS"/>
    <property type="gene ID" value="AVESA.00010b.r2.4DG0750650"/>
</dbReference>